<accession>A0AAN5YLX6</accession>
<dbReference type="EMBL" id="JAAAPU010000091">
    <property type="protein sequence ID" value="KAF4202970.1"/>
    <property type="molecule type" value="Genomic_DNA"/>
</dbReference>
<organism evidence="1 2">
    <name type="scientific">Aspergillus lentulus</name>
    <dbReference type="NCBI Taxonomy" id="293939"/>
    <lineage>
        <taxon>Eukaryota</taxon>
        <taxon>Fungi</taxon>
        <taxon>Dikarya</taxon>
        <taxon>Ascomycota</taxon>
        <taxon>Pezizomycotina</taxon>
        <taxon>Eurotiomycetes</taxon>
        <taxon>Eurotiomycetidae</taxon>
        <taxon>Eurotiales</taxon>
        <taxon>Aspergillaceae</taxon>
        <taxon>Aspergillus</taxon>
        <taxon>Aspergillus subgen. Fumigati</taxon>
    </lineage>
</organism>
<dbReference type="AlphaFoldDB" id="A0AAN5YLX6"/>
<protein>
    <submittedName>
        <fullName evidence="1">Uncharacterized protein</fullName>
    </submittedName>
</protein>
<comment type="caution">
    <text evidence="1">The sequence shown here is derived from an EMBL/GenBank/DDBJ whole genome shotgun (WGS) entry which is preliminary data.</text>
</comment>
<name>A0AAN5YLX6_ASPLE</name>
<gene>
    <name evidence="1" type="ORF">CNMCM8927_009411</name>
</gene>
<dbReference type="Proteomes" id="UP000649114">
    <property type="component" value="Unassembled WGS sequence"/>
</dbReference>
<reference evidence="1" key="2">
    <citation type="submission" date="2020-04" db="EMBL/GenBank/DDBJ databases">
        <authorList>
            <person name="Santos R.A.C."/>
            <person name="Steenwyk J.L."/>
            <person name="Rivero-Menendez O."/>
            <person name="Mead M.E."/>
            <person name="Silva L.P."/>
            <person name="Bastos R.W."/>
            <person name="Alastruey-Izquierdo A."/>
            <person name="Goldman G.H."/>
            <person name="Rokas A."/>
        </authorList>
    </citation>
    <scope>NUCLEOTIDE SEQUENCE</scope>
    <source>
        <strain evidence="1">CNM-CM8927</strain>
    </source>
</reference>
<reference evidence="1" key="1">
    <citation type="journal article" date="2020" name="bioRxiv">
        <title>Genomic and phenotypic heterogeneity of clinical isolates of the human pathogens Aspergillus fumigatus, Aspergillus lentulus and Aspergillus fumigatiaffinis.</title>
        <authorList>
            <person name="dos Santos R.A.C."/>
            <person name="Steenwyk J.L."/>
            <person name="Rivero-Menendez O."/>
            <person name="Mead M.E."/>
            <person name="Silva L.P."/>
            <person name="Bastos R.W."/>
            <person name="Alastruey-Izquierdo A."/>
            <person name="Goldman G.H."/>
            <person name="Rokas A."/>
        </authorList>
    </citation>
    <scope>NUCLEOTIDE SEQUENCE</scope>
    <source>
        <strain evidence="1">CNM-CM8927</strain>
    </source>
</reference>
<evidence type="ECO:0000313" key="2">
    <source>
        <dbReference type="Proteomes" id="UP000649114"/>
    </source>
</evidence>
<sequence>MEASIAREPYASQKQQDRSQLSRVLYTPCHSDTTSHLALYHTSSRWIEATGDGAPLAYTVKFTPRDNDIIVGKLEYHVQPDPTVADKALVEVTIGKTDGEVCSIKVNDEGDGARPTDPVAVSISNSIPPSESQSGTIELPYFHFRIPFEAEMALSTGRTVDETETKAEIHATYHHGPTRLSHSEGMFLLPPCTDPKSEAMVVASVLGMLWRLRSLDGGRGNKKALKMIKRNIFGSP</sequence>
<proteinExistence type="predicted"/>
<evidence type="ECO:0000313" key="1">
    <source>
        <dbReference type="EMBL" id="KAF4202970.1"/>
    </source>
</evidence>